<name>A0A7L5BVF0_9RHOB</name>
<accession>A0A7L5BVF0</accession>
<dbReference type="InterPro" id="IPR019546">
    <property type="entry name" value="TAT_signal_bac_arc"/>
</dbReference>
<evidence type="ECO:0000256" key="1">
    <source>
        <dbReference type="ARBA" id="ARBA00004418"/>
    </source>
</evidence>
<gene>
    <name evidence="5" type="ORF">G5B40_10395</name>
</gene>
<dbReference type="AlphaFoldDB" id="A0A7L5BVF0"/>
<dbReference type="EMBL" id="CP049056">
    <property type="protein sequence ID" value="QIE55825.1"/>
    <property type="molecule type" value="Genomic_DNA"/>
</dbReference>
<dbReference type="NCBIfam" id="TIGR01409">
    <property type="entry name" value="TAT_signal_seq"/>
    <property type="match status" value="1"/>
</dbReference>
<comment type="similarity">
    <text evidence="2">Belongs to the bacterial solute-binding protein SsuA/TauA family.</text>
</comment>
<organism evidence="5 6">
    <name type="scientific">Pikeienuella piscinae</name>
    <dbReference type="NCBI Taxonomy" id="2748098"/>
    <lineage>
        <taxon>Bacteria</taxon>
        <taxon>Pseudomonadati</taxon>
        <taxon>Pseudomonadota</taxon>
        <taxon>Alphaproteobacteria</taxon>
        <taxon>Rhodobacterales</taxon>
        <taxon>Paracoccaceae</taxon>
        <taxon>Pikeienuella</taxon>
    </lineage>
</organism>
<protein>
    <submittedName>
        <fullName evidence="5">ABC transporter substrate-binding protein</fullName>
    </submittedName>
</protein>
<dbReference type="PROSITE" id="PS51318">
    <property type="entry name" value="TAT"/>
    <property type="match status" value="1"/>
</dbReference>
<evidence type="ECO:0000313" key="6">
    <source>
        <dbReference type="Proteomes" id="UP000503336"/>
    </source>
</evidence>
<comment type="subcellular location">
    <subcellularLocation>
        <location evidence="1">Periplasm</location>
    </subcellularLocation>
</comment>
<reference evidence="5 6" key="1">
    <citation type="submission" date="2020-02" db="EMBL/GenBank/DDBJ databases">
        <title>complete genome sequence of Rhodobacteraceae bacterium.</title>
        <authorList>
            <person name="Park J."/>
            <person name="Kim Y.-S."/>
            <person name="Kim K.-H."/>
        </authorList>
    </citation>
    <scope>NUCLEOTIDE SEQUENCE [LARGE SCALE GENOMIC DNA]</scope>
    <source>
        <strain evidence="5 6">RR4-56</strain>
    </source>
</reference>
<dbReference type="KEGG" id="hdh:G5B40_10395"/>
<keyword evidence="3" id="KW-0732">Signal</keyword>
<dbReference type="SUPFAM" id="SSF53850">
    <property type="entry name" value="Periplasmic binding protein-like II"/>
    <property type="match status" value="1"/>
</dbReference>
<proteinExistence type="inferred from homology"/>
<dbReference type="InterPro" id="IPR015168">
    <property type="entry name" value="SsuA/THI5"/>
</dbReference>
<evidence type="ECO:0000313" key="5">
    <source>
        <dbReference type="EMBL" id="QIE55825.1"/>
    </source>
</evidence>
<dbReference type="RefSeq" id="WP_165098237.1">
    <property type="nucleotide sequence ID" value="NZ_CP049056.1"/>
</dbReference>
<dbReference type="Gene3D" id="3.40.190.10">
    <property type="entry name" value="Periplasmic binding protein-like II"/>
    <property type="match status" value="2"/>
</dbReference>
<dbReference type="Proteomes" id="UP000503336">
    <property type="component" value="Chromosome"/>
</dbReference>
<dbReference type="PANTHER" id="PTHR30024">
    <property type="entry name" value="ALIPHATIC SULFONATES-BINDING PROTEIN-RELATED"/>
    <property type="match status" value="1"/>
</dbReference>
<dbReference type="PANTHER" id="PTHR30024:SF47">
    <property type="entry name" value="TAURINE-BINDING PERIPLASMIC PROTEIN"/>
    <property type="match status" value="1"/>
</dbReference>
<sequence>MTMLTRRGALKGLAGAAGAAGFGLPALAADKLVVGALRFTSHAPSFVALERGYFKEAGLDVEFSFFQAAQPMAVAIASGDVGFGVTAISGGLISLADKGAVKVIGGGLQEEKGIDGQMILASNAAHEDGLTTPAGLRGKSFGMTTAGSSFHYMGSKIAAAEGFAGELKMTPLQKVGAVIGALKSGQIDAWAIVPHIGKALVGGEAAKQIGWVADYLPNYQVTTVFTSAETAANERAKTEAFIAAFAKGAADFNAALVDRTAGDEAAEEMTKLIHKYVYADDDYAKAAPKIVNGAMRMNEGAALNIASIEDQLAWFKAEALVSADVTMETLVDSSYVPAI</sequence>
<dbReference type="GO" id="GO:0042597">
    <property type="term" value="C:periplasmic space"/>
    <property type="evidence" value="ECO:0007669"/>
    <property type="project" value="UniProtKB-SubCell"/>
</dbReference>
<dbReference type="Pfam" id="PF09084">
    <property type="entry name" value="NMT1"/>
    <property type="match status" value="1"/>
</dbReference>
<keyword evidence="6" id="KW-1185">Reference proteome</keyword>
<dbReference type="GO" id="GO:0042918">
    <property type="term" value="P:alkanesulfonate transmembrane transport"/>
    <property type="evidence" value="ECO:0007669"/>
    <property type="project" value="TreeGrafter"/>
</dbReference>
<dbReference type="InterPro" id="IPR006311">
    <property type="entry name" value="TAT_signal"/>
</dbReference>
<evidence type="ECO:0000256" key="2">
    <source>
        <dbReference type="ARBA" id="ARBA00010742"/>
    </source>
</evidence>
<feature type="domain" description="SsuA/THI5-like" evidence="4">
    <location>
        <begin position="40"/>
        <end position="251"/>
    </location>
</feature>
<evidence type="ECO:0000259" key="4">
    <source>
        <dbReference type="Pfam" id="PF09084"/>
    </source>
</evidence>
<evidence type="ECO:0000256" key="3">
    <source>
        <dbReference type="ARBA" id="ARBA00022729"/>
    </source>
</evidence>